<evidence type="ECO:0000256" key="1">
    <source>
        <dbReference type="ARBA" id="ARBA00004123"/>
    </source>
</evidence>
<dbReference type="Gramene" id="AUR62001045-RA">
    <property type="protein sequence ID" value="AUR62001045-RA:cds"/>
    <property type="gene ID" value="AUR62001045"/>
</dbReference>
<dbReference type="Pfam" id="PF03638">
    <property type="entry name" value="TCR"/>
    <property type="match status" value="2"/>
</dbReference>
<evidence type="ECO:0000313" key="7">
    <source>
        <dbReference type="Proteomes" id="UP000596660"/>
    </source>
</evidence>
<reference evidence="6" key="2">
    <citation type="submission" date="2021-03" db="UniProtKB">
        <authorList>
            <consortium name="EnsemblPlants"/>
        </authorList>
    </citation>
    <scope>IDENTIFICATION</scope>
</reference>
<dbReference type="SMART" id="SM01114">
    <property type="entry name" value="CXC"/>
    <property type="match status" value="2"/>
</dbReference>
<dbReference type="InterPro" id="IPR044522">
    <property type="entry name" value="TSO1-like"/>
</dbReference>
<organism evidence="6 7">
    <name type="scientific">Chenopodium quinoa</name>
    <name type="common">Quinoa</name>
    <dbReference type="NCBI Taxonomy" id="63459"/>
    <lineage>
        <taxon>Eukaryota</taxon>
        <taxon>Viridiplantae</taxon>
        <taxon>Streptophyta</taxon>
        <taxon>Embryophyta</taxon>
        <taxon>Tracheophyta</taxon>
        <taxon>Spermatophyta</taxon>
        <taxon>Magnoliopsida</taxon>
        <taxon>eudicotyledons</taxon>
        <taxon>Gunneridae</taxon>
        <taxon>Pentapetalae</taxon>
        <taxon>Caryophyllales</taxon>
        <taxon>Chenopodiaceae</taxon>
        <taxon>Chenopodioideae</taxon>
        <taxon>Atripliceae</taxon>
        <taxon>Chenopodium</taxon>
    </lineage>
</organism>
<dbReference type="EnsemblPlants" id="AUR62001045-RA">
    <property type="protein sequence ID" value="AUR62001045-RA:cds"/>
    <property type="gene ID" value="AUR62001045"/>
</dbReference>
<dbReference type="PANTHER" id="PTHR46159">
    <property type="entry name" value="PROTEIN TESMIN/TSO1-LIKE CXC 2"/>
    <property type="match status" value="1"/>
</dbReference>
<evidence type="ECO:0000313" key="6">
    <source>
        <dbReference type="EnsemblPlants" id="AUR62001045-RA:cds"/>
    </source>
</evidence>
<sequence length="737" mass="81690">MDSPVFNYISTLSPIKPFSLGHSTQPFHLLNFSSPQAFKTPPTCPREPKFPRPLHVSEVPKNNFSQNGSEGKNAEASSAIEPTDLHTEKVDKIDSSVTVSTADESSKLVSGIPRSMKYECNSPENNVVNSDVVKTHSEFNVAGTELFPAKVKQDNSKEADCSFGNEMGLLANPMAQNKEVCEWEKFVCEASDMSNYHSPTEENYQDGSDDRNTDSGMLSFVATVLQPPSEHINDPPKLDPDCHIISENRHMDVPMNKQGEMGNLNERNQVTTGDASVLAEEVVHYSRTEIGDKSGSQQQQTTRRRCLVYEMPGSHYRKLLADSTGNSPTKPAASSSILNDKCLMVSRPGGNKFSSALPGIGLHLNTLTAGAKDKIIVKRQTLTCRRQLISSQCTTSAIGSLNSDTKPITTQINPTPNVVKREPEEQKEEVQVSGDVSENSIYGEGIEFPQNSFKKKRRKAEIIGEADSCKRCNCKRSKCLKLYCECFAAGLYCVEPCNCQDCFNKPVHEETVLETRRQIESRNPLAFAPKVIRCSGTPNNEEELIKTPASARHKRGCNCKKSGCLKKYCECFQGGVGCSFGCRCEGCKNTFGRKEGTEIILYQETRFLQRNASDVSSLNDLPITNEEDHDQETPEPSMNARQPVRQPFHFDQAAFEEDIKIGAQEDDASEALTGEYSLPTTCVKSASPNCKRISYPHCDFETSPAWRSCRKLILRSISSFPTFTAEKESTQLHGKLQ</sequence>
<dbReference type="InterPro" id="IPR033467">
    <property type="entry name" value="Tesmin/TSO1-like_CXC"/>
</dbReference>
<dbReference type="Proteomes" id="UP000596660">
    <property type="component" value="Unplaced"/>
</dbReference>
<keyword evidence="3" id="KW-0539">Nucleus</keyword>
<evidence type="ECO:0000259" key="5">
    <source>
        <dbReference type="PROSITE" id="PS51634"/>
    </source>
</evidence>
<protein>
    <recommendedName>
        <fullName evidence="5">CRC domain-containing protein</fullName>
    </recommendedName>
</protein>
<feature type="domain" description="CRC" evidence="5">
    <location>
        <begin position="468"/>
        <end position="592"/>
    </location>
</feature>
<evidence type="ECO:0000256" key="3">
    <source>
        <dbReference type="ARBA" id="ARBA00023242"/>
    </source>
</evidence>
<feature type="compositionally biased region" description="Polar residues" evidence="4">
    <location>
        <begin position="195"/>
        <end position="206"/>
    </location>
</feature>
<dbReference type="GO" id="GO:0003700">
    <property type="term" value="F:DNA-binding transcription factor activity"/>
    <property type="evidence" value="ECO:0007669"/>
    <property type="project" value="InterPro"/>
</dbReference>
<feature type="region of interest" description="Disordered" evidence="4">
    <location>
        <begin position="195"/>
        <end position="214"/>
    </location>
</feature>
<dbReference type="GO" id="GO:0005634">
    <property type="term" value="C:nucleus"/>
    <property type="evidence" value="ECO:0007669"/>
    <property type="project" value="UniProtKB-SubCell"/>
</dbReference>
<keyword evidence="7" id="KW-1185">Reference proteome</keyword>
<accession>A0A803KPT9</accession>
<feature type="compositionally biased region" description="Basic and acidic residues" evidence="4">
    <location>
        <begin position="83"/>
        <end position="94"/>
    </location>
</feature>
<comment type="subcellular location">
    <subcellularLocation>
        <location evidence="1">Nucleus</location>
    </subcellularLocation>
</comment>
<feature type="compositionally biased region" description="Polar residues" evidence="4">
    <location>
        <begin position="60"/>
        <end position="70"/>
    </location>
</feature>
<dbReference type="PANTHER" id="PTHR46159:SF6">
    <property type="entry name" value="OS12G0605300 PROTEIN"/>
    <property type="match status" value="1"/>
</dbReference>
<dbReference type="OMA" id="RICGMER"/>
<feature type="region of interest" description="Disordered" evidence="4">
    <location>
        <begin position="38"/>
        <end position="96"/>
    </location>
</feature>
<dbReference type="InterPro" id="IPR005172">
    <property type="entry name" value="CRC"/>
</dbReference>
<evidence type="ECO:0000256" key="2">
    <source>
        <dbReference type="ARBA" id="ARBA00007267"/>
    </source>
</evidence>
<evidence type="ECO:0000256" key="4">
    <source>
        <dbReference type="SAM" id="MobiDB-lite"/>
    </source>
</evidence>
<dbReference type="PROSITE" id="PS51634">
    <property type="entry name" value="CRC"/>
    <property type="match status" value="1"/>
</dbReference>
<name>A0A803KPT9_CHEQI</name>
<reference evidence="6" key="1">
    <citation type="journal article" date="2017" name="Nature">
        <title>The genome of Chenopodium quinoa.</title>
        <authorList>
            <person name="Jarvis D.E."/>
            <person name="Ho Y.S."/>
            <person name="Lightfoot D.J."/>
            <person name="Schmoeckel S.M."/>
            <person name="Li B."/>
            <person name="Borm T.J.A."/>
            <person name="Ohyanagi H."/>
            <person name="Mineta K."/>
            <person name="Michell C.T."/>
            <person name="Saber N."/>
            <person name="Kharbatia N.M."/>
            <person name="Rupper R.R."/>
            <person name="Sharp A.R."/>
            <person name="Dally N."/>
            <person name="Boughton B.A."/>
            <person name="Woo Y.H."/>
            <person name="Gao G."/>
            <person name="Schijlen E.G.W.M."/>
            <person name="Guo X."/>
            <person name="Momin A.A."/>
            <person name="Negrao S."/>
            <person name="Al-Babili S."/>
            <person name="Gehring C."/>
            <person name="Roessner U."/>
            <person name="Jung C."/>
            <person name="Murphy K."/>
            <person name="Arold S.T."/>
            <person name="Gojobori T."/>
            <person name="van der Linden C.G."/>
            <person name="van Loo E.N."/>
            <person name="Jellen E.N."/>
            <person name="Maughan P.J."/>
            <person name="Tester M."/>
        </authorList>
    </citation>
    <scope>NUCLEOTIDE SEQUENCE [LARGE SCALE GENOMIC DNA]</scope>
    <source>
        <strain evidence="6">cv. PI 614886</strain>
    </source>
</reference>
<proteinExistence type="inferred from homology"/>
<feature type="region of interest" description="Disordered" evidence="4">
    <location>
        <begin position="618"/>
        <end position="643"/>
    </location>
</feature>
<dbReference type="AlphaFoldDB" id="A0A803KPT9"/>
<comment type="similarity">
    <text evidence="2">Belongs to the lin-54 family.</text>
</comment>